<name>A0ACB9IVS5_9ASTR</name>
<evidence type="ECO:0000313" key="1">
    <source>
        <dbReference type="EMBL" id="KAI3811615.1"/>
    </source>
</evidence>
<gene>
    <name evidence="1" type="ORF">L1987_21341</name>
</gene>
<comment type="caution">
    <text evidence="1">The sequence shown here is derived from an EMBL/GenBank/DDBJ whole genome shotgun (WGS) entry which is preliminary data.</text>
</comment>
<evidence type="ECO:0000313" key="2">
    <source>
        <dbReference type="Proteomes" id="UP001056120"/>
    </source>
</evidence>
<dbReference type="EMBL" id="CM042024">
    <property type="protein sequence ID" value="KAI3811615.1"/>
    <property type="molecule type" value="Genomic_DNA"/>
</dbReference>
<accession>A0ACB9IVS5</accession>
<dbReference type="Proteomes" id="UP001056120">
    <property type="component" value="Linkage Group LG07"/>
</dbReference>
<reference evidence="2" key="1">
    <citation type="journal article" date="2022" name="Mol. Ecol. Resour.">
        <title>The genomes of chicory, endive, great burdock and yacon provide insights into Asteraceae palaeo-polyploidization history and plant inulin production.</title>
        <authorList>
            <person name="Fan W."/>
            <person name="Wang S."/>
            <person name="Wang H."/>
            <person name="Wang A."/>
            <person name="Jiang F."/>
            <person name="Liu H."/>
            <person name="Zhao H."/>
            <person name="Xu D."/>
            <person name="Zhang Y."/>
        </authorList>
    </citation>
    <scope>NUCLEOTIDE SEQUENCE [LARGE SCALE GENOMIC DNA]</scope>
    <source>
        <strain evidence="2">cv. Yunnan</strain>
    </source>
</reference>
<reference evidence="1 2" key="2">
    <citation type="journal article" date="2022" name="Mol. Ecol. Resour.">
        <title>The genomes of chicory, endive, great burdock and yacon provide insights into Asteraceae paleo-polyploidization history and plant inulin production.</title>
        <authorList>
            <person name="Fan W."/>
            <person name="Wang S."/>
            <person name="Wang H."/>
            <person name="Wang A."/>
            <person name="Jiang F."/>
            <person name="Liu H."/>
            <person name="Zhao H."/>
            <person name="Xu D."/>
            <person name="Zhang Y."/>
        </authorList>
    </citation>
    <scope>NUCLEOTIDE SEQUENCE [LARGE SCALE GENOMIC DNA]</scope>
    <source>
        <strain evidence="2">cv. Yunnan</strain>
        <tissue evidence="1">Leaves</tissue>
    </source>
</reference>
<keyword evidence="2" id="KW-1185">Reference proteome</keyword>
<protein>
    <submittedName>
        <fullName evidence="1">Uncharacterized protein</fullName>
    </submittedName>
</protein>
<sequence>MQNFLYVRLVCELKFAEVELDNADMVKQFMTSLPHKWLMYTIPIRRTENLNTFILEKVYETLQNYEFEDKGLQETPVRKPVGVALVAPVVETMSEPVVYVQA</sequence>
<proteinExistence type="predicted"/>
<organism evidence="1 2">
    <name type="scientific">Smallanthus sonchifolius</name>
    <dbReference type="NCBI Taxonomy" id="185202"/>
    <lineage>
        <taxon>Eukaryota</taxon>
        <taxon>Viridiplantae</taxon>
        <taxon>Streptophyta</taxon>
        <taxon>Embryophyta</taxon>
        <taxon>Tracheophyta</taxon>
        <taxon>Spermatophyta</taxon>
        <taxon>Magnoliopsida</taxon>
        <taxon>eudicotyledons</taxon>
        <taxon>Gunneridae</taxon>
        <taxon>Pentapetalae</taxon>
        <taxon>asterids</taxon>
        <taxon>campanulids</taxon>
        <taxon>Asterales</taxon>
        <taxon>Asteraceae</taxon>
        <taxon>Asteroideae</taxon>
        <taxon>Heliantheae alliance</taxon>
        <taxon>Millerieae</taxon>
        <taxon>Smallanthus</taxon>
    </lineage>
</organism>